<organism evidence="2 3">
    <name type="scientific">Alkalihalobacillus trypoxylicola</name>
    <dbReference type="NCBI Taxonomy" id="519424"/>
    <lineage>
        <taxon>Bacteria</taxon>
        <taxon>Bacillati</taxon>
        <taxon>Bacillota</taxon>
        <taxon>Bacilli</taxon>
        <taxon>Bacillales</taxon>
        <taxon>Bacillaceae</taxon>
        <taxon>Alkalihalobacillus</taxon>
    </lineage>
</organism>
<dbReference type="Gene3D" id="1.20.120.450">
    <property type="entry name" value="dinb family like domain"/>
    <property type="match status" value="1"/>
</dbReference>
<keyword evidence="3" id="KW-1185">Reference proteome</keyword>
<dbReference type="STRING" id="519424.AZF04_07660"/>
<dbReference type="Pfam" id="PF12867">
    <property type="entry name" value="DinB_2"/>
    <property type="match status" value="1"/>
</dbReference>
<dbReference type="EMBL" id="LTAO01000023">
    <property type="protein sequence ID" value="KYG29392.1"/>
    <property type="molecule type" value="Genomic_DNA"/>
</dbReference>
<dbReference type="Proteomes" id="UP000075806">
    <property type="component" value="Unassembled WGS sequence"/>
</dbReference>
<protein>
    <recommendedName>
        <fullName evidence="1">DinB-like domain-containing protein</fullName>
    </recommendedName>
</protein>
<reference evidence="2" key="1">
    <citation type="submission" date="2016-02" db="EMBL/GenBank/DDBJ databases">
        <title>Genome sequence of Bacillus trypoxylicola KCTC 13244(T).</title>
        <authorList>
            <person name="Jeong H."/>
            <person name="Park S.-H."/>
            <person name="Choi S.-K."/>
        </authorList>
    </citation>
    <scope>NUCLEOTIDE SEQUENCE [LARGE SCALE GENOMIC DNA]</scope>
    <source>
        <strain evidence="2">KCTC 13244</strain>
    </source>
</reference>
<evidence type="ECO:0000259" key="1">
    <source>
        <dbReference type="Pfam" id="PF12867"/>
    </source>
</evidence>
<evidence type="ECO:0000313" key="2">
    <source>
        <dbReference type="EMBL" id="KYG29392.1"/>
    </source>
</evidence>
<dbReference type="OrthoDB" id="2964295at2"/>
<proteinExistence type="predicted"/>
<dbReference type="InterPro" id="IPR034660">
    <property type="entry name" value="DinB/YfiT-like"/>
</dbReference>
<sequence length="147" mass="17473">MNKTFQSFSEMTDDIRSLKNEDVHLLIQTVQKDKWSIREIIAHLYGWDRFNLQEMVPLMDDRATLPAFPDHDTHNKKVISELKGKSVYEIIDLFIETRQRLVDELQKMEPKATFKIGTGKREFSNESFTKIFIKHDSHHLQQIRNEL</sequence>
<accession>A0A161PB16</accession>
<comment type="caution">
    <text evidence="2">The sequence shown here is derived from an EMBL/GenBank/DDBJ whole genome shotgun (WGS) entry which is preliminary data.</text>
</comment>
<evidence type="ECO:0000313" key="3">
    <source>
        <dbReference type="Proteomes" id="UP000075806"/>
    </source>
</evidence>
<feature type="domain" description="DinB-like" evidence="1">
    <location>
        <begin position="31"/>
        <end position="143"/>
    </location>
</feature>
<name>A0A161PB16_9BACI</name>
<dbReference type="InterPro" id="IPR024775">
    <property type="entry name" value="DinB-like"/>
</dbReference>
<dbReference type="SUPFAM" id="SSF109854">
    <property type="entry name" value="DinB/YfiT-like putative metalloenzymes"/>
    <property type="match status" value="1"/>
</dbReference>
<dbReference type="RefSeq" id="WP_061949195.1">
    <property type="nucleotide sequence ID" value="NZ_LTAO01000023.1"/>
</dbReference>
<gene>
    <name evidence="2" type="ORF">AZF04_07660</name>
</gene>
<dbReference type="AlphaFoldDB" id="A0A161PB16"/>